<gene>
    <name evidence="5" type="ORF">SCUCBS95973_004090</name>
</gene>
<organism evidence="5 6">
    <name type="scientific">Sporothrix curviconia</name>
    <dbReference type="NCBI Taxonomy" id="1260050"/>
    <lineage>
        <taxon>Eukaryota</taxon>
        <taxon>Fungi</taxon>
        <taxon>Dikarya</taxon>
        <taxon>Ascomycota</taxon>
        <taxon>Pezizomycotina</taxon>
        <taxon>Sordariomycetes</taxon>
        <taxon>Sordariomycetidae</taxon>
        <taxon>Ophiostomatales</taxon>
        <taxon>Ophiostomataceae</taxon>
        <taxon>Sporothrix</taxon>
    </lineage>
</organism>
<dbReference type="InterPro" id="IPR002110">
    <property type="entry name" value="Ankyrin_rpt"/>
</dbReference>
<dbReference type="PANTHER" id="PTHR10039:SF16">
    <property type="entry name" value="GPI INOSITOL-DEACYLASE"/>
    <property type="match status" value="1"/>
</dbReference>
<evidence type="ECO:0000259" key="3">
    <source>
        <dbReference type="Pfam" id="PF17107"/>
    </source>
</evidence>
<evidence type="ECO:0000259" key="4">
    <source>
        <dbReference type="Pfam" id="PF24883"/>
    </source>
</evidence>
<dbReference type="Pfam" id="PF24883">
    <property type="entry name" value="NPHP3_N"/>
    <property type="match status" value="1"/>
</dbReference>
<dbReference type="SMART" id="SM00248">
    <property type="entry name" value="ANK"/>
    <property type="match status" value="3"/>
</dbReference>
<reference evidence="5 6" key="1">
    <citation type="submission" date="2024-01" db="EMBL/GenBank/DDBJ databases">
        <authorList>
            <person name="Allen C."/>
            <person name="Tagirdzhanova G."/>
        </authorList>
    </citation>
    <scope>NUCLEOTIDE SEQUENCE [LARGE SCALE GENOMIC DNA]</scope>
</reference>
<accession>A0ABP0BKU4</accession>
<dbReference type="PANTHER" id="PTHR10039">
    <property type="entry name" value="AMELOGENIN"/>
    <property type="match status" value="1"/>
</dbReference>
<proteinExistence type="predicted"/>
<comment type="caution">
    <text evidence="5">The sequence shown here is derived from an EMBL/GenBank/DDBJ whole genome shotgun (WGS) entry which is preliminary data.</text>
</comment>
<feature type="domain" description="NACHT-NTPase and P-loop NTPases N-terminal" evidence="3">
    <location>
        <begin position="7"/>
        <end position="136"/>
    </location>
</feature>
<evidence type="ECO:0000256" key="2">
    <source>
        <dbReference type="PROSITE-ProRule" id="PRU00023"/>
    </source>
</evidence>
<sequence>MDPLSVIASTIALVQAISSAYNIIREIKGLPRAFDRVHESLPLLQKTLQEAEALFLGNEVDPSLKMAVMPIISRCRDHAQALSNVFDEAVRVKKRSEEGSSRTNVFNGSHTLLLKLRKGTKIEALMNDIMSDINELSSHRLFQTATRDQVARLQETIERLSTAEPSVDEWRDSTTSSILWVSADPGCGKSVLAKHLVDHQLPQNEDVDVVCYFFFKDDFEDQKLATNALSCVLHQLFTARHDLLSDSILDRLDNGSGYGQGSMWQLWDILMRALERRSEGEDGKNAAPAPAPAPTPAPVRVVCVFDALDECSAADRRQLSNLLCDFYRHTSVHQAASSFSLKCLVTSRPYSSIRRGFAPLSLPGLPLIHLGGENQEEGDKIEKEIGIFVRAKVGQVANVHLLEPDEENTLLNGLLSVPHRTYLWVYLTLDLVWREFDDDMALDDIVRHLPKSVDSAYDKILARSYDADKARKLLHIVVAAARPLTLQEMNLALALQDHHESYPDVPLTPQRRFREHIRDICGLFVTIIDDYVQDVDPSIVFLLQPDNMPSGRSPTWFEMQMFNADNTIPKDFTNVMIAAYLGLALPVQHFLQHGGVDVDARCMRGRSALHWACCQKRRPIVSDIHSPYGIEEDQEREAVVRLLIDAGANVNTVDNGRMFPLRHAMKCSRWGIARLLLEAGAANITEADLRRGMKCMDDDIFEKLLNATTDATLLAGGTNNDYGSDDEAPMEAGDVQESPNINDNNFTRNTSIFTWENLTYTVNTPTGECVMLDNVHGWANPGMLGACETTLLNVLALHNLGTRRPVQKEAE</sequence>
<dbReference type="PROSITE" id="PS50088">
    <property type="entry name" value="ANK_REPEAT"/>
    <property type="match status" value="1"/>
</dbReference>
<dbReference type="Proteomes" id="UP001642405">
    <property type="component" value="Unassembled WGS sequence"/>
</dbReference>
<dbReference type="SUPFAM" id="SSF48403">
    <property type="entry name" value="Ankyrin repeat"/>
    <property type="match status" value="1"/>
</dbReference>
<evidence type="ECO:0008006" key="7">
    <source>
        <dbReference type="Google" id="ProtNLM"/>
    </source>
</evidence>
<name>A0ABP0BKU4_9PEZI</name>
<dbReference type="EMBL" id="CAWUHB010000019">
    <property type="protein sequence ID" value="CAK7220234.1"/>
    <property type="molecule type" value="Genomic_DNA"/>
</dbReference>
<keyword evidence="6" id="KW-1185">Reference proteome</keyword>
<dbReference type="Pfam" id="PF00023">
    <property type="entry name" value="Ank"/>
    <property type="match status" value="1"/>
</dbReference>
<feature type="domain" description="Nephrocystin 3-like N-terminal" evidence="4">
    <location>
        <begin position="164"/>
        <end position="348"/>
    </location>
</feature>
<evidence type="ECO:0000313" key="6">
    <source>
        <dbReference type="Proteomes" id="UP001642405"/>
    </source>
</evidence>
<evidence type="ECO:0000256" key="1">
    <source>
        <dbReference type="ARBA" id="ARBA00022737"/>
    </source>
</evidence>
<dbReference type="InterPro" id="IPR031352">
    <property type="entry name" value="SesA"/>
</dbReference>
<dbReference type="InterPro" id="IPR027417">
    <property type="entry name" value="P-loop_NTPase"/>
</dbReference>
<dbReference type="InterPro" id="IPR036770">
    <property type="entry name" value="Ankyrin_rpt-contain_sf"/>
</dbReference>
<dbReference type="Gene3D" id="3.40.50.300">
    <property type="entry name" value="P-loop containing nucleotide triphosphate hydrolases"/>
    <property type="match status" value="1"/>
</dbReference>
<dbReference type="Gene3D" id="1.25.40.20">
    <property type="entry name" value="Ankyrin repeat-containing domain"/>
    <property type="match status" value="1"/>
</dbReference>
<keyword evidence="1" id="KW-0677">Repeat</keyword>
<evidence type="ECO:0000313" key="5">
    <source>
        <dbReference type="EMBL" id="CAK7220234.1"/>
    </source>
</evidence>
<dbReference type="SUPFAM" id="SSF52540">
    <property type="entry name" value="P-loop containing nucleoside triphosphate hydrolases"/>
    <property type="match status" value="1"/>
</dbReference>
<dbReference type="InterPro" id="IPR056884">
    <property type="entry name" value="NPHP3-like_N"/>
</dbReference>
<feature type="repeat" description="ANK" evidence="2">
    <location>
        <begin position="604"/>
        <end position="655"/>
    </location>
</feature>
<keyword evidence="2" id="KW-0040">ANK repeat</keyword>
<protein>
    <recommendedName>
        <fullName evidence="7">Ankyrin repeat protein</fullName>
    </recommendedName>
</protein>
<dbReference type="Pfam" id="PF17107">
    <property type="entry name" value="SesA"/>
    <property type="match status" value="1"/>
</dbReference>